<evidence type="ECO:0000313" key="15">
    <source>
        <dbReference type="Proteomes" id="UP000249633"/>
    </source>
</evidence>
<keyword evidence="5" id="KW-0105">Cadmium resistance</keyword>
<name>A0A2W5DME1_9BURK</name>
<protein>
    <submittedName>
        <fullName evidence="14">Efflux transporter periplasmic adaptor subunit</fullName>
    </submittedName>
</protein>
<evidence type="ECO:0000259" key="11">
    <source>
        <dbReference type="Pfam" id="PF25954"/>
    </source>
</evidence>
<evidence type="ECO:0000259" key="12">
    <source>
        <dbReference type="Pfam" id="PF25973"/>
    </source>
</evidence>
<feature type="domain" description="CusB-like beta-barrel" evidence="11">
    <location>
        <begin position="258"/>
        <end position="334"/>
    </location>
</feature>
<evidence type="ECO:0000256" key="7">
    <source>
        <dbReference type="SAM" id="Coils"/>
    </source>
</evidence>
<dbReference type="InterPro" id="IPR058648">
    <property type="entry name" value="HH_CzcB-like"/>
</dbReference>
<dbReference type="GO" id="GO:0046686">
    <property type="term" value="P:response to cadmium ion"/>
    <property type="evidence" value="ECO:0007669"/>
    <property type="project" value="UniProtKB-KW"/>
</dbReference>
<dbReference type="InterPro" id="IPR058649">
    <property type="entry name" value="CzcB_C"/>
</dbReference>
<dbReference type="GO" id="GO:0016020">
    <property type="term" value="C:membrane"/>
    <property type="evidence" value="ECO:0007669"/>
    <property type="project" value="InterPro"/>
</dbReference>
<feature type="domain" description="CzcB-like barrel-sandwich hybrid" evidence="12">
    <location>
        <begin position="112"/>
        <end position="255"/>
    </location>
</feature>
<dbReference type="PANTHER" id="PTHR30097:SF4">
    <property type="entry name" value="SLR6042 PROTEIN"/>
    <property type="match status" value="1"/>
</dbReference>
<dbReference type="GO" id="GO:0030288">
    <property type="term" value="C:outer membrane-bounded periplasmic space"/>
    <property type="evidence" value="ECO:0007669"/>
    <property type="project" value="TreeGrafter"/>
</dbReference>
<feature type="region of interest" description="Disordered" evidence="8">
    <location>
        <begin position="43"/>
        <end position="67"/>
    </location>
</feature>
<dbReference type="InterPro" id="IPR058792">
    <property type="entry name" value="Beta-barrel_RND_2"/>
</dbReference>
<evidence type="ECO:0000256" key="9">
    <source>
        <dbReference type="SAM" id="Phobius"/>
    </source>
</evidence>
<accession>A0A2W5DME1</accession>
<feature type="domain" description="CzcB-like C-terminal circularly permuted SH3-like" evidence="13">
    <location>
        <begin position="340"/>
        <end position="400"/>
    </location>
</feature>
<feature type="domain" description="CzcB-like alpha-helical hairpin" evidence="10">
    <location>
        <begin position="151"/>
        <end position="210"/>
    </location>
</feature>
<dbReference type="GO" id="GO:0046914">
    <property type="term" value="F:transition metal ion binding"/>
    <property type="evidence" value="ECO:0007669"/>
    <property type="project" value="TreeGrafter"/>
</dbReference>
<keyword evidence="9" id="KW-1133">Transmembrane helix</keyword>
<dbReference type="EMBL" id="QFOD01000012">
    <property type="protein sequence ID" value="PZP30924.1"/>
    <property type="molecule type" value="Genomic_DNA"/>
</dbReference>
<sequence>MNIKTEIQNFLRTGAGRRQAVAVTVILLLGGAAGVALWPRGGDAHAQAHGDEDGHGHGEAAKPEHEEAGHDELIALTEAQQRAAGIVVEPSRAATLRARLELPGEVGLNEDRTAHVVPRVSGVVEAVPVSLGQVVRRGELLAVLSSPAVSDLRAELQAAQRRLQLARATHEREQRLYDEKISPQQDVQQAEQALREAEIAVANARQKLQAVGAAPDGGVLGRLELRAPFDGSIVQKHISRGEQVREDANVFTLSDLRQVWVQISVPARELPQVRVGAPVAIAADGWPQPVPGQVAYVGALIGEQSRTAQARVTLANPDGSWRPGLFVNVTLQGQAFEAAVTVSTQAVQTLGERSVVFVAAPGGFVARPVRLGRSDGERVEVLEGLKAGEPHIAVGSFVAKAEAGKASASHSH</sequence>
<keyword evidence="3" id="KW-0862">Zinc</keyword>
<dbReference type="Pfam" id="PF25954">
    <property type="entry name" value="Beta-barrel_RND_2"/>
    <property type="match status" value="1"/>
</dbReference>
<dbReference type="InterPro" id="IPR006143">
    <property type="entry name" value="RND_pump_MFP"/>
</dbReference>
<dbReference type="NCBIfam" id="TIGR01730">
    <property type="entry name" value="RND_mfp"/>
    <property type="match status" value="1"/>
</dbReference>
<evidence type="ECO:0000256" key="1">
    <source>
        <dbReference type="ARBA" id="ARBA00009477"/>
    </source>
</evidence>
<evidence type="ECO:0000256" key="4">
    <source>
        <dbReference type="ARBA" id="ARBA00023285"/>
    </source>
</evidence>
<evidence type="ECO:0000256" key="2">
    <source>
        <dbReference type="ARBA" id="ARBA00022448"/>
    </source>
</evidence>
<dbReference type="InterPro" id="IPR058647">
    <property type="entry name" value="BSH_CzcB-like"/>
</dbReference>
<proteinExistence type="inferred from homology"/>
<dbReference type="Proteomes" id="UP000249633">
    <property type="component" value="Unassembled WGS sequence"/>
</dbReference>
<evidence type="ECO:0000256" key="8">
    <source>
        <dbReference type="SAM" id="MobiDB-lite"/>
    </source>
</evidence>
<feature type="coiled-coil region" evidence="7">
    <location>
        <begin position="149"/>
        <end position="214"/>
    </location>
</feature>
<reference evidence="14 15" key="1">
    <citation type="submission" date="2017-08" db="EMBL/GenBank/DDBJ databases">
        <title>Infants hospitalized years apart are colonized by the same room-sourced microbial strains.</title>
        <authorList>
            <person name="Brooks B."/>
            <person name="Olm M.R."/>
            <person name="Firek B.A."/>
            <person name="Baker R."/>
            <person name="Thomas B.C."/>
            <person name="Morowitz M.J."/>
            <person name="Banfield J.F."/>
        </authorList>
    </citation>
    <scope>NUCLEOTIDE SEQUENCE [LARGE SCALE GENOMIC DNA]</scope>
    <source>
        <strain evidence="14">S2_012_000_R2_81</strain>
    </source>
</reference>
<keyword evidence="7" id="KW-0175">Coiled coil</keyword>
<evidence type="ECO:0000259" key="10">
    <source>
        <dbReference type="Pfam" id="PF25893"/>
    </source>
</evidence>
<dbReference type="FunFam" id="2.40.420.20:FF:000006">
    <property type="entry name" value="RND family efflux transporter MFP subunit"/>
    <property type="match status" value="1"/>
</dbReference>
<dbReference type="GO" id="GO:0015679">
    <property type="term" value="P:plasma membrane copper ion transport"/>
    <property type="evidence" value="ECO:0007669"/>
    <property type="project" value="TreeGrafter"/>
</dbReference>
<dbReference type="GO" id="GO:0060003">
    <property type="term" value="P:copper ion export"/>
    <property type="evidence" value="ECO:0007669"/>
    <property type="project" value="TreeGrafter"/>
</dbReference>
<dbReference type="Pfam" id="PF25893">
    <property type="entry name" value="HH_CzcB"/>
    <property type="match status" value="1"/>
</dbReference>
<dbReference type="AlphaFoldDB" id="A0A2W5DME1"/>
<dbReference type="PANTHER" id="PTHR30097">
    <property type="entry name" value="CATION EFFLUX SYSTEM PROTEIN CUSB"/>
    <property type="match status" value="1"/>
</dbReference>
<evidence type="ECO:0000259" key="13">
    <source>
        <dbReference type="Pfam" id="PF25975"/>
    </source>
</evidence>
<dbReference type="SUPFAM" id="SSF111369">
    <property type="entry name" value="HlyD-like secretion proteins"/>
    <property type="match status" value="1"/>
</dbReference>
<comment type="caution">
    <text evidence="14">The sequence shown here is derived from an EMBL/GenBank/DDBJ whole genome shotgun (WGS) entry which is preliminary data.</text>
</comment>
<dbReference type="InterPro" id="IPR051909">
    <property type="entry name" value="MFP_Cation_Efflux"/>
</dbReference>
<gene>
    <name evidence="14" type="ORF">DI603_13395</name>
</gene>
<keyword evidence="9" id="KW-0812">Transmembrane</keyword>
<dbReference type="Gene3D" id="2.40.420.20">
    <property type="match status" value="1"/>
</dbReference>
<dbReference type="FunFam" id="2.40.30.170:FF:000010">
    <property type="entry name" value="Efflux RND transporter periplasmic adaptor subunit"/>
    <property type="match status" value="1"/>
</dbReference>
<evidence type="ECO:0000256" key="6">
    <source>
        <dbReference type="ARBA" id="ARBA00058766"/>
    </source>
</evidence>
<comment type="similarity">
    <text evidence="1">Belongs to the membrane fusion protein (MFP) (TC 8.A.1) family.</text>
</comment>
<evidence type="ECO:0000256" key="3">
    <source>
        <dbReference type="ARBA" id="ARBA00022833"/>
    </source>
</evidence>
<keyword evidence="4" id="KW-0170">Cobalt</keyword>
<dbReference type="Gene3D" id="2.40.50.100">
    <property type="match status" value="1"/>
</dbReference>
<comment type="function">
    <text evidence="6">CzcA and CzcB together would act in zinc efflux nearly as effectively as the complete czc efflux system (CzcABC). The CzcB protein is thought to funnel zinc cations to the CzcA transport protein.</text>
</comment>
<dbReference type="GO" id="GO:0022857">
    <property type="term" value="F:transmembrane transporter activity"/>
    <property type="evidence" value="ECO:0007669"/>
    <property type="project" value="InterPro"/>
</dbReference>
<dbReference type="Pfam" id="PF25975">
    <property type="entry name" value="CzcB_C"/>
    <property type="match status" value="1"/>
</dbReference>
<feature type="transmembrane region" description="Helical" evidence="9">
    <location>
        <begin position="20"/>
        <end position="38"/>
    </location>
</feature>
<evidence type="ECO:0000256" key="5">
    <source>
        <dbReference type="ARBA" id="ARBA00043263"/>
    </source>
</evidence>
<dbReference type="Gene3D" id="2.40.30.170">
    <property type="match status" value="1"/>
</dbReference>
<keyword evidence="2" id="KW-0813">Transport</keyword>
<dbReference type="Pfam" id="PF25973">
    <property type="entry name" value="BSH_CzcB"/>
    <property type="match status" value="1"/>
</dbReference>
<dbReference type="Gene3D" id="1.10.287.470">
    <property type="entry name" value="Helix hairpin bin"/>
    <property type="match status" value="1"/>
</dbReference>
<organism evidence="14 15">
    <name type="scientific">Roseateles depolymerans</name>
    <dbReference type="NCBI Taxonomy" id="76731"/>
    <lineage>
        <taxon>Bacteria</taxon>
        <taxon>Pseudomonadati</taxon>
        <taxon>Pseudomonadota</taxon>
        <taxon>Betaproteobacteria</taxon>
        <taxon>Burkholderiales</taxon>
        <taxon>Sphaerotilaceae</taxon>
        <taxon>Roseateles</taxon>
    </lineage>
</organism>
<keyword evidence="9" id="KW-0472">Membrane</keyword>
<evidence type="ECO:0000313" key="14">
    <source>
        <dbReference type="EMBL" id="PZP30924.1"/>
    </source>
</evidence>